<feature type="region of interest" description="Disordered" evidence="5">
    <location>
        <begin position="1"/>
        <end position="28"/>
    </location>
</feature>
<evidence type="ECO:0008006" key="7">
    <source>
        <dbReference type="Google" id="ProtNLM"/>
    </source>
</evidence>
<keyword evidence="3" id="KW-0206">Cytoskeleton</keyword>
<evidence type="ECO:0000256" key="5">
    <source>
        <dbReference type="SAM" id="MobiDB-lite"/>
    </source>
</evidence>
<dbReference type="GO" id="GO:0006915">
    <property type="term" value="P:apoptotic process"/>
    <property type="evidence" value="ECO:0007669"/>
    <property type="project" value="TreeGrafter"/>
</dbReference>
<organism evidence="6">
    <name type="scientific">Photinus pyralis</name>
    <name type="common">Common eastern firefly</name>
    <name type="synonym">Lampyris pyralis</name>
    <dbReference type="NCBI Taxonomy" id="7054"/>
    <lineage>
        <taxon>Eukaryota</taxon>
        <taxon>Metazoa</taxon>
        <taxon>Ecdysozoa</taxon>
        <taxon>Arthropoda</taxon>
        <taxon>Hexapoda</taxon>
        <taxon>Insecta</taxon>
        <taxon>Pterygota</taxon>
        <taxon>Neoptera</taxon>
        <taxon>Endopterygota</taxon>
        <taxon>Coleoptera</taxon>
        <taxon>Polyphaga</taxon>
        <taxon>Elateriformia</taxon>
        <taxon>Elateroidea</taxon>
        <taxon>Lampyridae</taxon>
        <taxon>Lampyrinae</taxon>
        <taxon>Photinus</taxon>
    </lineage>
</organism>
<dbReference type="EMBL" id="GEZM01044151">
    <property type="protein sequence ID" value="JAV78492.1"/>
    <property type="molecule type" value="Transcribed_RNA"/>
</dbReference>
<name>A0A1Y1LY83_PHOPY</name>
<accession>A0A1Y1LY83</accession>
<feature type="coiled-coil region" evidence="4">
    <location>
        <begin position="59"/>
        <end position="96"/>
    </location>
</feature>
<dbReference type="EMBL" id="GEZM01044150">
    <property type="protein sequence ID" value="JAV78497.1"/>
    <property type="molecule type" value="Transcribed_RNA"/>
</dbReference>
<protein>
    <recommendedName>
        <fullName evidence="7">Trichoplein keratin filament-binding protein</fullName>
    </recommendedName>
</protein>
<reference evidence="6" key="1">
    <citation type="journal article" date="2016" name="Sci. Rep.">
        <title>Molecular characterization of firefly nuptial gifts: a multi-omics approach sheds light on postcopulatory sexual selection.</title>
        <authorList>
            <person name="Al-Wathiqui N."/>
            <person name="Fallon T.R."/>
            <person name="South A."/>
            <person name="Weng J.K."/>
            <person name="Lewis S.M."/>
        </authorList>
    </citation>
    <scope>NUCLEOTIDE SEQUENCE</scope>
</reference>
<dbReference type="GO" id="GO:0045095">
    <property type="term" value="C:keratin filament"/>
    <property type="evidence" value="ECO:0007669"/>
    <property type="project" value="TreeGrafter"/>
</dbReference>
<dbReference type="AlphaFoldDB" id="A0A1Y1LY83"/>
<dbReference type="PANTHER" id="PTHR31183">
    <property type="entry name" value="TRICHOPLEIN KERATIN FILAMENT-BINDING PROTEIN FAMILY MEMBER"/>
    <property type="match status" value="1"/>
</dbReference>
<feature type="compositionally biased region" description="Low complexity" evidence="5">
    <location>
        <begin position="1"/>
        <end position="12"/>
    </location>
</feature>
<feature type="coiled-coil region" evidence="4">
    <location>
        <begin position="180"/>
        <end position="247"/>
    </location>
</feature>
<feature type="region of interest" description="Disordered" evidence="5">
    <location>
        <begin position="445"/>
        <end position="473"/>
    </location>
</feature>
<comment type="subcellular location">
    <subcellularLocation>
        <location evidence="1">Cytoplasm</location>
        <location evidence="1">Cytoskeleton</location>
    </subcellularLocation>
</comment>
<proteinExistence type="predicted"/>
<evidence type="ECO:0000256" key="1">
    <source>
        <dbReference type="ARBA" id="ARBA00004245"/>
    </source>
</evidence>
<evidence type="ECO:0000256" key="4">
    <source>
        <dbReference type="SAM" id="Coils"/>
    </source>
</evidence>
<dbReference type="InterPro" id="IPR043596">
    <property type="entry name" value="CFAP53/TCHP"/>
</dbReference>
<evidence type="ECO:0000256" key="2">
    <source>
        <dbReference type="ARBA" id="ARBA00022490"/>
    </source>
</evidence>
<evidence type="ECO:0000313" key="6">
    <source>
        <dbReference type="EMBL" id="JAV78492.1"/>
    </source>
</evidence>
<dbReference type="PANTHER" id="PTHR31183:SF2">
    <property type="entry name" value="TRICHOPLEIN KERATIN FILAMENT-BINDING PROTEIN"/>
    <property type="match status" value="1"/>
</dbReference>
<keyword evidence="4" id="KW-0175">Coiled coil</keyword>
<feature type="coiled-coil region" evidence="4">
    <location>
        <begin position="275"/>
        <end position="313"/>
    </location>
</feature>
<evidence type="ECO:0000256" key="3">
    <source>
        <dbReference type="ARBA" id="ARBA00023212"/>
    </source>
</evidence>
<keyword evidence="2" id="KW-0963">Cytoplasm</keyword>
<sequence length="499" mass="61463">MSSRASGRSSARPNPEARIVRRREREHDHQVKWNNQVRYYKSWEKYNNKFDEWTSPRYYQAANDKMADIKKSRERKENLEKRREKLKKLHEEEERSYQVELMVKNRDTLRRSEVPSELLKSVHSAVAFANEEKRRHEAELALYHQWRNNNPSVRLHERKRGLNEMKLSWLDQQIQKRLDKERQEEECRRLLAERQKWLDQENEKEELLQRKVAEKNRKLREELEKQMENLQLKQQESERLQREEEEDALKLSAVELLEQRRVEHDARKRERAVALENLKLHKLKLKQNADDVRENLRREQEFVKSLIESETAERIENERKRDEVKRTMEEFLKYARDQQDLERKRLQHFDFVFDSEAKHIYEKQKEIWLEEDKARSALLRDVLETVRGQIDEKLRKNKEEQRRVLEERQCALKLVEEYDGDARRTNEEEELRRRQWKKEVELQVNERKTREAEAKKRERSETELELEKARKEEERLKQEIIQLQRRQGPIRHSRSRILF</sequence>